<proteinExistence type="predicted"/>
<evidence type="ECO:0000313" key="3">
    <source>
        <dbReference type="Proteomes" id="UP001342314"/>
    </source>
</evidence>
<keyword evidence="3" id="KW-1185">Reference proteome</keyword>
<feature type="transmembrane region" description="Helical" evidence="1">
    <location>
        <begin position="163"/>
        <end position="182"/>
    </location>
</feature>
<protein>
    <submittedName>
        <fullName evidence="2">Uncharacterized protein</fullName>
    </submittedName>
</protein>
<dbReference type="AlphaFoldDB" id="A0AAV5GP53"/>
<dbReference type="EMBL" id="BQKY01000008">
    <property type="protein sequence ID" value="GJN91152.1"/>
    <property type="molecule type" value="Genomic_DNA"/>
</dbReference>
<reference evidence="2 3" key="1">
    <citation type="submission" date="2021-12" db="EMBL/GenBank/DDBJ databases">
        <title>High titer production of polyol ester of fatty acids by Rhodotorula paludigena BS15 towards product separation-free biomass refinery.</title>
        <authorList>
            <person name="Mano J."/>
            <person name="Ono H."/>
            <person name="Tanaka T."/>
            <person name="Naito K."/>
            <person name="Sushida H."/>
            <person name="Ike M."/>
            <person name="Tokuyasu K."/>
            <person name="Kitaoka M."/>
        </authorList>
    </citation>
    <scope>NUCLEOTIDE SEQUENCE [LARGE SCALE GENOMIC DNA]</scope>
    <source>
        <strain evidence="2 3">BS15</strain>
    </source>
</reference>
<evidence type="ECO:0000313" key="2">
    <source>
        <dbReference type="EMBL" id="GJN91152.1"/>
    </source>
</evidence>
<keyword evidence="1" id="KW-0812">Transmembrane</keyword>
<dbReference type="PANTHER" id="PTHR39605">
    <property type="entry name" value="MAJOR FACILITATOR SUPERFAMILY (MFS) PROFILE DOMAIN-CONTAINING PROTEIN"/>
    <property type="match status" value="1"/>
</dbReference>
<organism evidence="2 3">
    <name type="scientific">Rhodotorula paludigena</name>
    <dbReference type="NCBI Taxonomy" id="86838"/>
    <lineage>
        <taxon>Eukaryota</taxon>
        <taxon>Fungi</taxon>
        <taxon>Dikarya</taxon>
        <taxon>Basidiomycota</taxon>
        <taxon>Pucciniomycotina</taxon>
        <taxon>Microbotryomycetes</taxon>
        <taxon>Sporidiobolales</taxon>
        <taxon>Sporidiobolaceae</taxon>
        <taxon>Rhodotorula</taxon>
    </lineage>
</organism>
<name>A0AAV5GP53_9BASI</name>
<comment type="caution">
    <text evidence="2">The sequence shown here is derived from an EMBL/GenBank/DDBJ whole genome shotgun (WGS) entry which is preliminary data.</text>
</comment>
<feature type="transmembrane region" description="Helical" evidence="1">
    <location>
        <begin position="96"/>
        <end position="117"/>
    </location>
</feature>
<feature type="transmembrane region" description="Helical" evidence="1">
    <location>
        <begin position="37"/>
        <end position="57"/>
    </location>
</feature>
<dbReference type="Proteomes" id="UP001342314">
    <property type="component" value="Unassembled WGS sequence"/>
</dbReference>
<keyword evidence="1" id="KW-1133">Transmembrane helix</keyword>
<keyword evidence="1" id="KW-0472">Membrane</keyword>
<evidence type="ECO:0000256" key="1">
    <source>
        <dbReference type="SAM" id="Phobius"/>
    </source>
</evidence>
<accession>A0AAV5GP53</accession>
<sequence>MSLTPDASNPAVTDPNKRIGDVLAKDHSDVIRPGAHAAWSLAAAGWLTIMAVPLLLFPRVLSLIFGTLLAEMGDPETHEKPGADVLRTLNILERSLAGLAGLSCFALAALLLVQSGTIPFTGSLTDSRDLASSPAAAPYRSPSIWIAAAFFGGLAYTTYNIGLVFLAAPSVGLCAWGLWVLFFGHEGRVNQASAKASSFPFTNVAAEEKKAETKQARKEQ</sequence>
<dbReference type="PANTHER" id="PTHR39605:SF1">
    <property type="entry name" value="MAJOR FACILITATOR SUPERFAMILY (MFS) PROFILE DOMAIN-CONTAINING PROTEIN"/>
    <property type="match status" value="1"/>
</dbReference>
<gene>
    <name evidence="2" type="ORF">Rhopal_004170-T1</name>
</gene>